<sequence>MTRIQNQCQPRLDFCFNRRYGFCLSFFLQIESRLVDVCLHATEAAKIMGRVGYRLFEAS</sequence>
<reference evidence="1" key="1">
    <citation type="journal article" date="2019" name="Environ. Microbiol.">
        <title>Fungal ecological strategies reflected in gene transcription - a case study of two litter decomposers.</title>
        <authorList>
            <person name="Barbi F."/>
            <person name="Kohler A."/>
            <person name="Barry K."/>
            <person name="Baskaran P."/>
            <person name="Daum C."/>
            <person name="Fauchery L."/>
            <person name="Ihrmark K."/>
            <person name="Kuo A."/>
            <person name="LaButti K."/>
            <person name="Lipzen A."/>
            <person name="Morin E."/>
            <person name="Grigoriev I.V."/>
            <person name="Henrissat B."/>
            <person name="Lindahl B."/>
            <person name="Martin F."/>
        </authorList>
    </citation>
    <scope>NUCLEOTIDE SEQUENCE</scope>
    <source>
        <strain evidence="1">JB14</strain>
    </source>
</reference>
<accession>A0A6A4H5V4</accession>
<name>A0A6A4H5V4_9AGAR</name>
<organism evidence="1 2">
    <name type="scientific">Gymnopus androsaceus JB14</name>
    <dbReference type="NCBI Taxonomy" id="1447944"/>
    <lineage>
        <taxon>Eukaryota</taxon>
        <taxon>Fungi</taxon>
        <taxon>Dikarya</taxon>
        <taxon>Basidiomycota</taxon>
        <taxon>Agaricomycotina</taxon>
        <taxon>Agaricomycetes</taxon>
        <taxon>Agaricomycetidae</taxon>
        <taxon>Agaricales</taxon>
        <taxon>Marasmiineae</taxon>
        <taxon>Omphalotaceae</taxon>
        <taxon>Gymnopus</taxon>
    </lineage>
</organism>
<evidence type="ECO:0000313" key="2">
    <source>
        <dbReference type="Proteomes" id="UP000799118"/>
    </source>
</evidence>
<protein>
    <submittedName>
        <fullName evidence="1">Uncharacterized protein</fullName>
    </submittedName>
</protein>
<evidence type="ECO:0000313" key="1">
    <source>
        <dbReference type="EMBL" id="KAE9393491.1"/>
    </source>
</evidence>
<dbReference type="AlphaFoldDB" id="A0A6A4H5V4"/>
<gene>
    <name evidence="1" type="ORF">BT96DRAFT_216747</name>
</gene>
<dbReference type="EMBL" id="ML769570">
    <property type="protein sequence ID" value="KAE9393491.1"/>
    <property type="molecule type" value="Genomic_DNA"/>
</dbReference>
<keyword evidence="2" id="KW-1185">Reference proteome</keyword>
<dbReference type="Proteomes" id="UP000799118">
    <property type="component" value="Unassembled WGS sequence"/>
</dbReference>
<proteinExistence type="predicted"/>